<evidence type="ECO:0000313" key="3">
    <source>
        <dbReference type="EMBL" id="CAG9831305.1"/>
    </source>
</evidence>
<dbReference type="SUPFAM" id="SSF50156">
    <property type="entry name" value="PDZ domain-like"/>
    <property type="match status" value="5"/>
</dbReference>
<feature type="domain" description="PDZ" evidence="2">
    <location>
        <begin position="364"/>
        <end position="439"/>
    </location>
</feature>
<feature type="domain" description="PDZ" evidence="2">
    <location>
        <begin position="53"/>
        <end position="123"/>
    </location>
</feature>
<name>A0A9N9XAC3_DIABA</name>
<dbReference type="CDD" id="cd23064">
    <property type="entry name" value="PDZ3_INAD-like"/>
    <property type="match status" value="1"/>
</dbReference>
<feature type="compositionally biased region" description="Basic and acidic residues" evidence="1">
    <location>
        <begin position="148"/>
        <end position="159"/>
    </location>
</feature>
<reference evidence="3" key="1">
    <citation type="submission" date="2022-01" db="EMBL/GenBank/DDBJ databases">
        <authorList>
            <person name="King R."/>
        </authorList>
    </citation>
    <scope>NUCLEOTIDE SEQUENCE</scope>
</reference>
<dbReference type="PANTHER" id="PTHR19964:SF84">
    <property type="entry name" value="LIGAND OF NUMB PROTEIN X 2-LIKE ISOFORM X1"/>
    <property type="match status" value="1"/>
</dbReference>
<evidence type="ECO:0000313" key="4">
    <source>
        <dbReference type="Proteomes" id="UP001153709"/>
    </source>
</evidence>
<evidence type="ECO:0000256" key="1">
    <source>
        <dbReference type="SAM" id="MobiDB-lite"/>
    </source>
</evidence>
<dbReference type="InterPro" id="IPR001478">
    <property type="entry name" value="PDZ"/>
</dbReference>
<dbReference type="Proteomes" id="UP001153709">
    <property type="component" value="Chromosome 3"/>
</dbReference>
<feature type="domain" description="PDZ" evidence="2">
    <location>
        <begin position="506"/>
        <end position="583"/>
    </location>
</feature>
<dbReference type="AlphaFoldDB" id="A0A9N9XAC3"/>
<protein>
    <recommendedName>
        <fullName evidence="2">PDZ domain-containing protein</fullName>
    </recommendedName>
</protein>
<feature type="domain" description="PDZ" evidence="2">
    <location>
        <begin position="243"/>
        <end position="319"/>
    </location>
</feature>
<evidence type="ECO:0000259" key="2">
    <source>
        <dbReference type="SMART" id="SM00228"/>
    </source>
</evidence>
<accession>A0A9N9XAC3</accession>
<dbReference type="SMART" id="SM00228">
    <property type="entry name" value="PDZ"/>
    <property type="match status" value="5"/>
</dbReference>
<dbReference type="Gene3D" id="2.30.42.10">
    <property type="match status" value="5"/>
</dbReference>
<dbReference type="EMBL" id="OU898278">
    <property type="protein sequence ID" value="CAG9831305.1"/>
    <property type="molecule type" value="Genomic_DNA"/>
</dbReference>
<gene>
    <name evidence="3" type="ORF">DIABBA_LOCUS4908</name>
</gene>
<organism evidence="3 4">
    <name type="scientific">Diabrotica balteata</name>
    <name type="common">Banded cucumber beetle</name>
    <dbReference type="NCBI Taxonomy" id="107213"/>
    <lineage>
        <taxon>Eukaryota</taxon>
        <taxon>Metazoa</taxon>
        <taxon>Ecdysozoa</taxon>
        <taxon>Arthropoda</taxon>
        <taxon>Hexapoda</taxon>
        <taxon>Insecta</taxon>
        <taxon>Pterygota</taxon>
        <taxon>Neoptera</taxon>
        <taxon>Endopterygota</taxon>
        <taxon>Coleoptera</taxon>
        <taxon>Polyphaga</taxon>
        <taxon>Cucujiformia</taxon>
        <taxon>Chrysomeloidea</taxon>
        <taxon>Chrysomelidae</taxon>
        <taxon>Galerucinae</taxon>
        <taxon>Diabroticina</taxon>
        <taxon>Diabroticites</taxon>
        <taxon>Diabrotica</taxon>
    </lineage>
</organism>
<keyword evidence="4" id="KW-1185">Reference proteome</keyword>
<dbReference type="OrthoDB" id="438726at2759"/>
<proteinExistence type="predicted"/>
<dbReference type="InterPro" id="IPR051342">
    <property type="entry name" value="PDZ_scaffold"/>
</dbReference>
<dbReference type="PANTHER" id="PTHR19964">
    <property type="entry name" value="MULTIPLE PDZ DOMAIN PROTEIN"/>
    <property type="match status" value="1"/>
</dbReference>
<feature type="compositionally biased region" description="Acidic residues" evidence="1">
    <location>
        <begin position="167"/>
        <end position="177"/>
    </location>
</feature>
<dbReference type="Pfam" id="PF00595">
    <property type="entry name" value="PDZ"/>
    <property type="match status" value="5"/>
</dbReference>
<feature type="domain" description="PDZ" evidence="2">
    <location>
        <begin position="600"/>
        <end position="673"/>
    </location>
</feature>
<feature type="region of interest" description="Disordered" evidence="1">
    <location>
        <begin position="148"/>
        <end position="179"/>
    </location>
</feature>
<sequence length="677" mass="74252">MAVIRQTSYNSDVNKLRKKLQNYWGSIHTVQIYRKYKENLGITAVEGKVKLETSYGIYSEDILGIFIKTVLSNSCAEKTGKFKTGDRILEINGVDLKEASNEQILNLIGNSENPISFVVQSLLPPFMFPDVQSATTIESVKIDKEITEKKETEYHENHKQTQPLSDSESDDDEEDVREMEGRTMTAKGYMIDRASAGNVKRTQDEILNDSEEDLFGYTMGKIKKKYFSVSHNIVTVQLERYSQDIGISLAGHKDRNCMAVFVCGLNPQGSAYKSGEIKVGDEILEINGVVLQGRCHLNASTIIKGLPGPIFKIILLRKKTGIDDIAVKPITQFPIADIDAVSEEYFNDKFPNVRTVVLRKEPTHSLGIMIIEGKHSGVGKGIFISDIQEGGTAEKAGLGIGEMILAVNKDSLIGVTYEDAASLLKNVNGVVTLIVSNPEKKEDKLLSTSSSAVECDDKSNKNITVPKAAVPASRSPTPTKDPAADPLVATISEGKEVTIELVTENQLLGIFFVGKGDNFTSGYGVILIEIYQKGLADKDQRLQPGDMIMEVNGISLREVTFTTASQALRETGPKVRLTVYRPLQSDYTSIEINLTKKPGRGLGLSVVGRKCLKGVYVTEIMNGGTAELDGGLMKGDIITAVDDKDLENCSEEEATVILKTVTGNVRLKINRCKFISK</sequence>
<dbReference type="InterPro" id="IPR036034">
    <property type="entry name" value="PDZ_sf"/>
</dbReference>